<evidence type="ECO:0000256" key="3">
    <source>
        <dbReference type="ARBA" id="ARBA00023125"/>
    </source>
</evidence>
<dbReference type="CDD" id="cd17260">
    <property type="entry name" value="RMtype1_S_EcoEI-TRD1-CR1_like"/>
    <property type="match status" value="1"/>
</dbReference>
<comment type="similarity">
    <text evidence="1">Belongs to the type-I restriction system S methylase family.</text>
</comment>
<evidence type="ECO:0000259" key="4">
    <source>
        <dbReference type="Pfam" id="PF01420"/>
    </source>
</evidence>
<dbReference type="OrthoDB" id="164285at2"/>
<comment type="caution">
    <text evidence="5">The sequence shown here is derived from an EMBL/GenBank/DDBJ whole genome shotgun (WGS) entry which is preliminary data.</text>
</comment>
<dbReference type="RefSeq" id="WP_106726888.1">
    <property type="nucleotide sequence ID" value="NZ_PXYL01000021.1"/>
</dbReference>
<dbReference type="Proteomes" id="UP000240653">
    <property type="component" value="Unassembled WGS sequence"/>
</dbReference>
<feature type="domain" description="Type I restriction modification DNA specificity" evidence="4">
    <location>
        <begin position="5"/>
        <end position="181"/>
    </location>
</feature>
<dbReference type="GO" id="GO:0009307">
    <property type="term" value="P:DNA restriction-modification system"/>
    <property type="evidence" value="ECO:0007669"/>
    <property type="project" value="UniProtKB-KW"/>
</dbReference>
<proteinExistence type="inferred from homology"/>
<dbReference type="InterPro" id="IPR000055">
    <property type="entry name" value="Restrct_endonuc_typeI_TRD"/>
</dbReference>
<accession>A0A2P7S0F0</accession>
<keyword evidence="6" id="KW-1185">Reference proteome</keyword>
<dbReference type="Gene3D" id="3.90.220.20">
    <property type="entry name" value="DNA methylase specificity domains"/>
    <property type="match status" value="2"/>
</dbReference>
<evidence type="ECO:0000256" key="2">
    <source>
        <dbReference type="ARBA" id="ARBA00022747"/>
    </source>
</evidence>
<dbReference type="GO" id="GO:0004519">
    <property type="term" value="F:endonuclease activity"/>
    <property type="evidence" value="ECO:0007669"/>
    <property type="project" value="UniProtKB-KW"/>
</dbReference>
<dbReference type="PANTHER" id="PTHR43140:SF1">
    <property type="entry name" value="TYPE I RESTRICTION ENZYME ECOKI SPECIFICITY SUBUNIT"/>
    <property type="match status" value="1"/>
</dbReference>
<protein>
    <submittedName>
        <fullName evidence="5">Type I restriction endonuclease subunit S</fullName>
    </submittedName>
</protein>
<keyword evidence="3" id="KW-0238">DNA-binding</keyword>
<sequence length="551" mass="61928">MSELPETWVQVPISDLAEVNPRKSVDLNGDDLVSFVPMAAVDEVSGTIAAPVDRPYSEVSKGFTHFRDGDVIFAKITPSMENGKSAVARYLTNATGIGSTEFHVFRSYGAIEPEYLWRYVRQQSFRDDAQTVMSGAVGQQRVPADWLKEHHIPLAPLAEQRRIVMKVDSLTTRTARARKELDRIPNLIARYKKRLLALAADRELTKDWRADRKNGEWKEVTVEEVADATFDGPFGSNLKSADYVDKGVRVVRLENIDSLTFIRDKETYISGKKYEGLKRHTLQADDVLFSSFIAEEIRVCRFPGDLPTAAINKADCFCVRPKVDRCLPSYLMYRLAAPQTYEILKDSVHGATRPRISLKQLKSFSFFLPTIEEQAEVVHRIESAFGWLDRMAADHATAARLLPKLDAGILAKAFRGNLVPQDPNDEPAAKLLTRIAAGKEAESSLPIGKRGRPRKQVVRPVFVDSGNEVSPVTVKIQESAWARKSVMSKSRRDDDVWKKPYLANLLKAKKIGDPQALFKFADLPVADFYKQLAWEIDNGHIVDDTKRLKAA</sequence>
<dbReference type="Pfam" id="PF01420">
    <property type="entry name" value="Methylase_S"/>
    <property type="match status" value="2"/>
</dbReference>
<dbReference type="GO" id="GO:0003677">
    <property type="term" value="F:DNA binding"/>
    <property type="evidence" value="ECO:0007669"/>
    <property type="project" value="UniProtKB-KW"/>
</dbReference>
<evidence type="ECO:0000313" key="5">
    <source>
        <dbReference type="EMBL" id="PSJ55944.1"/>
    </source>
</evidence>
<keyword evidence="5" id="KW-0378">Hydrolase</keyword>
<dbReference type="PANTHER" id="PTHR43140">
    <property type="entry name" value="TYPE-1 RESTRICTION ENZYME ECOKI SPECIFICITY PROTEIN"/>
    <property type="match status" value="1"/>
</dbReference>
<name>A0A2P7S0F0_9HYPH</name>
<dbReference type="AlphaFoldDB" id="A0A2P7S0F0"/>
<dbReference type="InterPro" id="IPR044946">
    <property type="entry name" value="Restrct_endonuc_typeI_TRD_sf"/>
</dbReference>
<evidence type="ECO:0000313" key="6">
    <source>
        <dbReference type="Proteomes" id="UP000240653"/>
    </source>
</evidence>
<dbReference type="EMBL" id="PXYL01000021">
    <property type="protein sequence ID" value="PSJ55944.1"/>
    <property type="molecule type" value="Genomic_DNA"/>
</dbReference>
<gene>
    <name evidence="5" type="ORF">C7I85_25895</name>
</gene>
<feature type="domain" description="Type I restriction modification DNA specificity" evidence="4">
    <location>
        <begin position="216"/>
        <end position="382"/>
    </location>
</feature>
<dbReference type="InterPro" id="IPR051212">
    <property type="entry name" value="Type-I_RE_S_subunit"/>
</dbReference>
<reference evidence="5 6" key="1">
    <citation type="submission" date="2018-03" db="EMBL/GenBank/DDBJ databases">
        <title>The draft genome of Mesorhizobium soli JCM 19897.</title>
        <authorList>
            <person name="Li L."/>
            <person name="Liu L."/>
            <person name="Liang L."/>
            <person name="Wang T."/>
            <person name="Zhang X."/>
        </authorList>
    </citation>
    <scope>NUCLEOTIDE SEQUENCE [LARGE SCALE GENOMIC DNA]</scope>
    <source>
        <strain evidence="5 6">JCM 19897</strain>
    </source>
</reference>
<keyword evidence="2" id="KW-0680">Restriction system</keyword>
<organism evidence="5 6">
    <name type="scientific">Pseudaminobacter soli</name>
    <name type="common">ex Li et al. 2025</name>
    <dbReference type="NCBI Taxonomy" id="1295366"/>
    <lineage>
        <taxon>Bacteria</taxon>
        <taxon>Pseudomonadati</taxon>
        <taxon>Pseudomonadota</taxon>
        <taxon>Alphaproteobacteria</taxon>
        <taxon>Hyphomicrobiales</taxon>
        <taxon>Phyllobacteriaceae</taxon>
        <taxon>Pseudaminobacter</taxon>
    </lineage>
</organism>
<keyword evidence="5" id="KW-0255">Endonuclease</keyword>
<dbReference type="SUPFAM" id="SSF116734">
    <property type="entry name" value="DNA methylase specificity domain"/>
    <property type="match status" value="2"/>
</dbReference>
<keyword evidence="5" id="KW-0540">Nuclease</keyword>
<evidence type="ECO:0000256" key="1">
    <source>
        <dbReference type="ARBA" id="ARBA00010923"/>
    </source>
</evidence>